<name>A0A0F9U670_9ZZZZ</name>
<feature type="region of interest" description="Disordered" evidence="1">
    <location>
        <begin position="170"/>
        <end position="191"/>
    </location>
</feature>
<sequence>MSFDFRQTRVVKKTYTKEGGASTQNWDFRYKASGSKLGKAEFYISNNLYDLLDLENTALLERDAFDDDGNITAVALAVVPDIPKEDGGIGTIKCRRFMKGAKMDKTKKFSADVLESALDSIGVIDKTKEGNQYMTLNLIGKFEDAGADELVPVDEDEEGHDIREIVAVEAPVDGATGTDDANDPKEGPAEE</sequence>
<protein>
    <submittedName>
        <fullName evidence="2">Uncharacterized protein</fullName>
    </submittedName>
</protein>
<feature type="compositionally biased region" description="Basic and acidic residues" evidence="1">
    <location>
        <begin position="182"/>
        <end position="191"/>
    </location>
</feature>
<dbReference type="AlphaFoldDB" id="A0A0F9U670"/>
<comment type="caution">
    <text evidence="2">The sequence shown here is derived from an EMBL/GenBank/DDBJ whole genome shotgun (WGS) entry which is preliminary data.</text>
</comment>
<dbReference type="EMBL" id="LAZR01000126">
    <property type="protein sequence ID" value="KKN88720.1"/>
    <property type="molecule type" value="Genomic_DNA"/>
</dbReference>
<evidence type="ECO:0000313" key="2">
    <source>
        <dbReference type="EMBL" id="KKN88720.1"/>
    </source>
</evidence>
<proteinExistence type="predicted"/>
<gene>
    <name evidence="2" type="ORF">LCGC14_0246110</name>
</gene>
<organism evidence="2">
    <name type="scientific">marine sediment metagenome</name>
    <dbReference type="NCBI Taxonomy" id="412755"/>
    <lineage>
        <taxon>unclassified sequences</taxon>
        <taxon>metagenomes</taxon>
        <taxon>ecological metagenomes</taxon>
    </lineage>
</organism>
<reference evidence="2" key="1">
    <citation type="journal article" date="2015" name="Nature">
        <title>Complex archaea that bridge the gap between prokaryotes and eukaryotes.</title>
        <authorList>
            <person name="Spang A."/>
            <person name="Saw J.H."/>
            <person name="Jorgensen S.L."/>
            <person name="Zaremba-Niedzwiedzka K."/>
            <person name="Martijn J."/>
            <person name="Lind A.E."/>
            <person name="van Eijk R."/>
            <person name="Schleper C."/>
            <person name="Guy L."/>
            <person name="Ettema T.J."/>
        </authorList>
    </citation>
    <scope>NUCLEOTIDE SEQUENCE</scope>
</reference>
<evidence type="ECO:0000256" key="1">
    <source>
        <dbReference type="SAM" id="MobiDB-lite"/>
    </source>
</evidence>
<accession>A0A0F9U670</accession>